<comment type="caution">
    <text evidence="1">The sequence shown here is derived from an EMBL/GenBank/DDBJ whole genome shotgun (WGS) entry which is preliminary data.</text>
</comment>
<dbReference type="RefSeq" id="WP_006883445.1">
    <property type="nucleotide sequence ID" value="NZ_AOIU01000020.1"/>
</dbReference>
<dbReference type="EMBL" id="AOIU01000020">
    <property type="protein sequence ID" value="ELZ26522.1"/>
    <property type="molecule type" value="Genomic_DNA"/>
</dbReference>
<reference evidence="1 2" key="1">
    <citation type="journal article" date="2014" name="PLoS Genet.">
        <title>Phylogenetically driven sequencing of extremely halophilic archaea reveals strategies for static and dynamic osmo-response.</title>
        <authorList>
            <person name="Becker E.A."/>
            <person name="Seitzer P.M."/>
            <person name="Tritt A."/>
            <person name="Larsen D."/>
            <person name="Krusor M."/>
            <person name="Yao A.I."/>
            <person name="Wu D."/>
            <person name="Madern D."/>
            <person name="Eisen J.A."/>
            <person name="Darling A.E."/>
            <person name="Facciotti M.T."/>
        </authorList>
    </citation>
    <scope>NUCLEOTIDE SEQUENCE [LARGE SCALE GENOMIC DNA]</scope>
    <source>
        <strain evidence="1 2">2-9-1</strain>
    </source>
</reference>
<protein>
    <submittedName>
        <fullName evidence="1">Uncharacterized protein</fullName>
    </submittedName>
</protein>
<dbReference type="Proteomes" id="UP000011626">
    <property type="component" value="Unassembled WGS sequence"/>
</dbReference>
<proteinExistence type="predicted"/>
<evidence type="ECO:0000313" key="2">
    <source>
        <dbReference type="Proteomes" id="UP000011626"/>
    </source>
</evidence>
<dbReference type="AlphaFoldDB" id="M0CVT8"/>
<keyword evidence="2" id="KW-1185">Reference proteome</keyword>
<organism evidence="1 2">
    <name type="scientific">Halosimplex carlsbadense 2-9-1</name>
    <dbReference type="NCBI Taxonomy" id="797114"/>
    <lineage>
        <taxon>Archaea</taxon>
        <taxon>Methanobacteriati</taxon>
        <taxon>Methanobacteriota</taxon>
        <taxon>Stenosarchaea group</taxon>
        <taxon>Halobacteria</taxon>
        <taxon>Halobacteriales</taxon>
        <taxon>Haloarculaceae</taxon>
        <taxon>Halosimplex</taxon>
    </lineage>
</organism>
<name>M0CVT8_9EURY</name>
<gene>
    <name evidence="1" type="ORF">C475_08852</name>
</gene>
<evidence type="ECO:0000313" key="1">
    <source>
        <dbReference type="EMBL" id="ELZ26522.1"/>
    </source>
</evidence>
<sequence>MSTQNAHADEGNVTLTNFITTDDTACDRDWCPGPRETADDPLPCFDCYHVLEEEAREQYDCRH</sequence>
<accession>M0CVT8</accession>